<organism evidence="3">
    <name type="scientific">Salpingoeca rosetta (strain ATCC 50818 / BSB-021)</name>
    <dbReference type="NCBI Taxonomy" id="946362"/>
    <lineage>
        <taxon>Eukaryota</taxon>
        <taxon>Choanoflagellata</taxon>
        <taxon>Craspedida</taxon>
        <taxon>Salpingoecidae</taxon>
        <taxon>Salpingoeca</taxon>
    </lineage>
</organism>
<dbReference type="InParanoid" id="F2U100"/>
<accession>F2U100</accession>
<evidence type="ECO:0000313" key="3">
    <source>
        <dbReference type="Proteomes" id="UP000007799"/>
    </source>
</evidence>
<dbReference type="PROSITE" id="PS50127">
    <property type="entry name" value="UBC_2"/>
    <property type="match status" value="1"/>
</dbReference>
<name>F2U100_SALR5</name>
<dbReference type="Proteomes" id="UP000007799">
    <property type="component" value="Unassembled WGS sequence"/>
</dbReference>
<dbReference type="OMA" id="GPESCSY"/>
<protein>
    <submittedName>
        <fullName evidence="2">Ubiquitin-conjugating enzyme</fullName>
    </submittedName>
</protein>
<dbReference type="InterPro" id="IPR016135">
    <property type="entry name" value="UBQ-conjugating_enzyme/RWD"/>
</dbReference>
<dbReference type="FunCoup" id="F2U100">
    <property type="interactions" value="2113"/>
</dbReference>
<dbReference type="KEGG" id="sre:PTSG_01166"/>
<dbReference type="eggNOG" id="KOG0896">
    <property type="taxonomic scope" value="Eukaryota"/>
</dbReference>
<evidence type="ECO:0000313" key="2">
    <source>
        <dbReference type="EMBL" id="EGD80574.1"/>
    </source>
</evidence>
<gene>
    <name evidence="2" type="ORF">PTSG_01166</name>
</gene>
<dbReference type="Pfam" id="PF00179">
    <property type="entry name" value="UQ_con"/>
    <property type="match status" value="1"/>
</dbReference>
<dbReference type="GeneID" id="16077730"/>
<dbReference type="AlphaFoldDB" id="F2U100"/>
<evidence type="ECO:0000259" key="1">
    <source>
        <dbReference type="PROSITE" id="PS50127"/>
    </source>
</evidence>
<proteinExistence type="predicted"/>
<dbReference type="STRING" id="946362.F2U100"/>
<keyword evidence="3" id="KW-1185">Reference proteome</keyword>
<dbReference type="EMBL" id="GL832958">
    <property type="protein sequence ID" value="EGD80574.1"/>
    <property type="molecule type" value="Genomic_DNA"/>
</dbReference>
<feature type="domain" description="UBC core" evidence="1">
    <location>
        <begin position="7"/>
        <end position="133"/>
    </location>
</feature>
<dbReference type="OrthoDB" id="6508832at2759"/>
<dbReference type="RefSeq" id="XP_004997135.1">
    <property type="nucleotide sequence ID" value="XM_004997078.1"/>
</dbReference>
<dbReference type="Gene3D" id="3.10.110.10">
    <property type="entry name" value="Ubiquitin Conjugating Enzyme"/>
    <property type="match status" value="1"/>
</dbReference>
<sequence length="133" mass="15170">MGEVVVPRNFHLLAELESGEKGHGNGMVTWGLDRDDDPLLHYWRGMIIGLDHTVFQENMYSVKIYCSDAYPDVPPQITFETPIKMDCVDASMQVIPAKVPVMANWRRTNTMYDALQDIRRLMGSSANRKTKQP</sequence>
<dbReference type="InterPro" id="IPR000608">
    <property type="entry name" value="UBC"/>
</dbReference>
<reference evidence="2" key="1">
    <citation type="submission" date="2009-08" db="EMBL/GenBank/DDBJ databases">
        <title>Annotation of Salpingoeca rosetta.</title>
        <authorList>
            <consortium name="The Broad Institute Genome Sequencing Platform"/>
            <person name="Russ C."/>
            <person name="Cuomo C."/>
            <person name="Burger G."/>
            <person name="Gray M.W."/>
            <person name="Holland P.W.H."/>
            <person name="King N."/>
            <person name="Lang F.B.F."/>
            <person name="Roger A.J."/>
            <person name="Ruiz-Trillo I."/>
            <person name="Young S.K."/>
            <person name="Zeng Q."/>
            <person name="Gargeya S."/>
            <person name="Alvarado L."/>
            <person name="Berlin A."/>
            <person name="Chapman S.B."/>
            <person name="Chen Z."/>
            <person name="Freedman E."/>
            <person name="Gellesch M."/>
            <person name="Goldberg J."/>
            <person name="Griggs A."/>
            <person name="Gujja S."/>
            <person name="Heilman E."/>
            <person name="Heiman D."/>
            <person name="Howarth C."/>
            <person name="Mehta T."/>
            <person name="Neiman D."/>
            <person name="Pearson M."/>
            <person name="Roberts A."/>
            <person name="Saif S."/>
            <person name="Shea T."/>
            <person name="Shenoy N."/>
            <person name="Sisk P."/>
            <person name="Stolte C."/>
            <person name="Sykes S."/>
            <person name="White J."/>
            <person name="Yandava C."/>
            <person name="Haas B."/>
            <person name="Nusbaum C."/>
            <person name="Birren B."/>
        </authorList>
    </citation>
    <scope>NUCLEOTIDE SEQUENCE [LARGE SCALE GENOMIC DNA]</scope>
    <source>
        <strain evidence="2">ATCC 50818</strain>
    </source>
</reference>
<dbReference type="SUPFAM" id="SSF54495">
    <property type="entry name" value="UBC-like"/>
    <property type="match status" value="1"/>
</dbReference>
<dbReference type="CDD" id="cd23807">
    <property type="entry name" value="UEV_UBE2V"/>
    <property type="match status" value="1"/>
</dbReference>